<organism evidence="2 3">
    <name type="scientific">Roseateles toxinivorans</name>
    <dbReference type="NCBI Taxonomy" id="270368"/>
    <lineage>
        <taxon>Bacteria</taxon>
        <taxon>Pseudomonadati</taxon>
        <taxon>Pseudomonadota</taxon>
        <taxon>Betaproteobacteria</taxon>
        <taxon>Burkholderiales</taxon>
        <taxon>Sphaerotilaceae</taxon>
        <taxon>Roseateles</taxon>
    </lineage>
</organism>
<name>A0A4R6QHL8_9BURK</name>
<dbReference type="Proteomes" id="UP000295361">
    <property type="component" value="Unassembled WGS sequence"/>
</dbReference>
<evidence type="ECO:0000313" key="3">
    <source>
        <dbReference type="Proteomes" id="UP000295361"/>
    </source>
</evidence>
<sequence length="125" mass="12833">MQEVQSDGLGGFVTDKLVLAGAHAVDQTGLAIEFRFLGATDPNASQAGGGFDVDRFMSAADAALPDEAFSGVQFSASACQYTISNFSYTADGGAVFQAQAVPEPGTWALWGLGLGALAVLRRRGG</sequence>
<evidence type="ECO:0000313" key="2">
    <source>
        <dbReference type="EMBL" id="TDP62261.1"/>
    </source>
</evidence>
<dbReference type="EMBL" id="SNXS01000008">
    <property type="protein sequence ID" value="TDP62261.1"/>
    <property type="molecule type" value="Genomic_DNA"/>
</dbReference>
<dbReference type="NCBIfam" id="TIGR02595">
    <property type="entry name" value="PEP_CTERM"/>
    <property type="match status" value="1"/>
</dbReference>
<reference evidence="2 3" key="1">
    <citation type="submission" date="2019-03" db="EMBL/GenBank/DDBJ databases">
        <title>Genomic Encyclopedia of Type Strains, Phase IV (KMG-IV): sequencing the most valuable type-strain genomes for metagenomic binning, comparative biology and taxonomic classification.</title>
        <authorList>
            <person name="Goeker M."/>
        </authorList>
    </citation>
    <scope>NUCLEOTIDE SEQUENCE [LARGE SCALE GENOMIC DNA]</scope>
    <source>
        <strain evidence="2 3">DSM 16998</strain>
    </source>
</reference>
<keyword evidence="3" id="KW-1185">Reference proteome</keyword>
<dbReference type="InParanoid" id="A0A4R6QHL8"/>
<accession>A0A4R6QHL8</accession>
<proteinExistence type="predicted"/>
<protein>
    <submittedName>
        <fullName evidence="2">Putative secreted protein with PEP-CTERM sorting signal/MYXO-CTERM domain-containing protein</fullName>
    </submittedName>
</protein>
<evidence type="ECO:0000259" key="1">
    <source>
        <dbReference type="Pfam" id="PF07589"/>
    </source>
</evidence>
<dbReference type="Pfam" id="PF07589">
    <property type="entry name" value="PEP-CTERM"/>
    <property type="match status" value="1"/>
</dbReference>
<dbReference type="InterPro" id="IPR013424">
    <property type="entry name" value="Ice-binding_C"/>
</dbReference>
<gene>
    <name evidence="2" type="ORF">DES47_10873</name>
</gene>
<feature type="domain" description="Ice-binding protein C-terminal" evidence="1">
    <location>
        <begin position="100"/>
        <end position="123"/>
    </location>
</feature>
<comment type="caution">
    <text evidence="2">The sequence shown here is derived from an EMBL/GenBank/DDBJ whole genome shotgun (WGS) entry which is preliminary data.</text>
</comment>
<dbReference type="AlphaFoldDB" id="A0A4R6QHL8"/>